<dbReference type="InterPro" id="IPR019786">
    <property type="entry name" value="Zinc_finger_PHD-type_CS"/>
</dbReference>
<dbReference type="InterPro" id="IPR019787">
    <property type="entry name" value="Znf_PHD-finger"/>
</dbReference>
<dbReference type="SMART" id="SM00249">
    <property type="entry name" value="PHD"/>
    <property type="match status" value="2"/>
</dbReference>
<gene>
    <name evidence="10" type="ORF">QN277_016480</name>
</gene>
<feature type="compositionally biased region" description="Basic and acidic residues" evidence="7">
    <location>
        <begin position="275"/>
        <end position="285"/>
    </location>
</feature>
<dbReference type="PROSITE" id="PS50016">
    <property type="entry name" value="ZF_PHD_2"/>
    <property type="match status" value="1"/>
</dbReference>
<dbReference type="InterPro" id="IPR001965">
    <property type="entry name" value="Znf_PHD"/>
</dbReference>
<dbReference type="PANTHER" id="PTHR46508:SF5">
    <property type="entry name" value="PHD-FINGER AND DNA BINDING DOMAIN-CONTAINING PROTEIN"/>
    <property type="match status" value="1"/>
</dbReference>
<dbReference type="Pfam" id="PF00628">
    <property type="entry name" value="PHD"/>
    <property type="match status" value="1"/>
</dbReference>
<dbReference type="Pfam" id="PF24294">
    <property type="entry name" value="Chromo_PTM"/>
    <property type="match status" value="1"/>
</dbReference>
<feature type="compositionally biased region" description="Polar residues" evidence="7">
    <location>
        <begin position="960"/>
        <end position="980"/>
    </location>
</feature>
<name>A0AAE1TC81_9FABA</name>
<dbReference type="PANTHER" id="PTHR46508">
    <property type="entry name" value="PHD FINGER FAMILY PROTEIN"/>
    <property type="match status" value="1"/>
</dbReference>
<keyword evidence="3 6" id="KW-0863">Zinc-finger</keyword>
<dbReference type="InterPro" id="IPR047365">
    <property type="entry name" value="Tudor_AtPTM-like"/>
</dbReference>
<dbReference type="InterPro" id="IPR011011">
    <property type="entry name" value="Znf_FYVE_PHD"/>
</dbReference>
<dbReference type="PROSITE" id="PS01359">
    <property type="entry name" value="ZF_PHD_1"/>
    <property type="match status" value="1"/>
</dbReference>
<dbReference type="GO" id="GO:0008270">
    <property type="term" value="F:zinc ion binding"/>
    <property type="evidence" value="ECO:0007669"/>
    <property type="project" value="UniProtKB-KW"/>
</dbReference>
<feature type="region of interest" description="Disordered" evidence="7">
    <location>
        <begin position="393"/>
        <end position="456"/>
    </location>
</feature>
<reference evidence="10" key="1">
    <citation type="submission" date="2023-10" db="EMBL/GenBank/DDBJ databases">
        <title>Chromosome-level genome of the transformable northern wattle, Acacia crassicarpa.</title>
        <authorList>
            <person name="Massaro I."/>
            <person name="Sinha N.R."/>
            <person name="Poethig S."/>
            <person name="Leichty A.R."/>
        </authorList>
    </citation>
    <scope>NUCLEOTIDE SEQUENCE</scope>
    <source>
        <strain evidence="10">Acra3RX</strain>
        <tissue evidence="10">Leaf</tissue>
    </source>
</reference>
<dbReference type="Proteomes" id="UP001293593">
    <property type="component" value="Unassembled WGS sequence"/>
</dbReference>
<evidence type="ECO:0000259" key="9">
    <source>
        <dbReference type="PROSITE" id="PS50827"/>
    </source>
</evidence>
<feature type="compositionally biased region" description="Basic residues" evidence="7">
    <location>
        <begin position="1513"/>
        <end position="1531"/>
    </location>
</feature>
<accession>A0AAE1TC81</accession>
<evidence type="ECO:0000313" key="10">
    <source>
        <dbReference type="EMBL" id="KAK4278660.1"/>
    </source>
</evidence>
<organism evidence="10 11">
    <name type="scientific">Acacia crassicarpa</name>
    <name type="common">northern wattle</name>
    <dbReference type="NCBI Taxonomy" id="499986"/>
    <lineage>
        <taxon>Eukaryota</taxon>
        <taxon>Viridiplantae</taxon>
        <taxon>Streptophyta</taxon>
        <taxon>Embryophyta</taxon>
        <taxon>Tracheophyta</taxon>
        <taxon>Spermatophyta</taxon>
        <taxon>Magnoliopsida</taxon>
        <taxon>eudicotyledons</taxon>
        <taxon>Gunneridae</taxon>
        <taxon>Pentapetalae</taxon>
        <taxon>rosids</taxon>
        <taxon>fabids</taxon>
        <taxon>Fabales</taxon>
        <taxon>Fabaceae</taxon>
        <taxon>Caesalpinioideae</taxon>
        <taxon>mimosoid clade</taxon>
        <taxon>Acacieae</taxon>
        <taxon>Acacia</taxon>
    </lineage>
</organism>
<dbReference type="SMART" id="SM00571">
    <property type="entry name" value="DDT"/>
    <property type="match status" value="1"/>
</dbReference>
<dbReference type="GO" id="GO:0000785">
    <property type="term" value="C:chromatin"/>
    <property type="evidence" value="ECO:0007669"/>
    <property type="project" value="UniProtKB-ARBA"/>
</dbReference>
<keyword evidence="4" id="KW-0862">Zinc</keyword>
<evidence type="ECO:0000313" key="11">
    <source>
        <dbReference type="Proteomes" id="UP001293593"/>
    </source>
</evidence>
<sequence length="1733" mass="193184">MEFVGKTVKKEVTGVGIISGTVKSFDSSSGFVEIVYEDGNYEELESSDVASLVQGEPELVKVMKPRGRKPKKRRRVEEKHDTSESPGNIAENLGVSVLNDSDFGGVSDEGVSSSGNLKVNGELDSGLKVSPGMANGAGGNLTLDNEIMGNLNWSANSNWIREVQRTESGHEEKSKESISTNGNSSITDCVKYGLDLNARLNLNEASDLNDGCSSHANTEDDLKKRGCIDLNMDVNHEIDSSGNLSNLGCPAAEMLKRECNFDLNVEVCDEAKENQVDSAGDKLSDGGDSSGKMGQSRKSETNINQNSVQDDTVKKSLDITDSVKLEGMDSFHGCSGQDASVSLIEEKEDGIYNGGTVALDSLGVSNAISSRDCDSAEFWQEHKPSEAGIAITHECQNEPGSQSKQGSGRRKRRKLSDNLKSAPETVLRRSSRRASALKRDSSPITVNAMDDPLMSPGPSAITEEKTVVSGSEQYEQCSELPPKLQLPPSSQNLNLDDIPVLDLFSIYACLRSFSTTLFLSPFELEDFVTALKSVNPNILFDSIHFSILQTLRKHLDYLSNEGCQSASDCLRNLNWDLLDLVTWPIFMAEYLLIHGSGFQTGFDLKYLMFGGDYYKQPVTLKIEILQCLCDDMMEVEAIRLELSRRCLVTEADMSLDQSMYFDICKKRRSLMDISGSFSMSEEIVDATNDWNSDECCLCRMDGNLICCDGCPAAFHSKCVGVASDHLPEGDWYCPECAFGRRNPWMKPQKSLRGADLLAIDPHGRLYFDSCGYLLVSDSSDMRSLFNYYHINDLHVVIEALKAADAFYGSILMAICKHWDIPFNFISNQSASRSMYMKTEYSATYPSSAPFSSSEAFLDKNQAADQRKYDETSTLQPVGQEFLKGEAQLDPVIMTESPCVASEVSADTTKMRSTTDEDPLIPGLHDSRRSDGALNQPGIPEKLHPVNHSVLRSSRLHTSHKGNLTSAGIGNTASAMSTGNTAASEMPCRNEYINYYSFARTASLVAEELIRKSPEKVNKSIEMSEEDLISEQAKTIIKKSRNFYWPSSQNINAAAKKEKCGWCFMCKVENDDRDCLFNTVVMPVQEVSRSDLVGFQPKNQNAHLRDVIFYILSLEDRLRGLLLGPWLSVHHSKNWRNNLLKASDVASIKCSLLTLESNLRPLALLADWWKHVDSAVTMGSACHIVASSRTSWRHSIGRKRARCSDIESSASSNASGLGSYWWRGGWLSRHLFNWKVLPHSLVTKAAREAGCTKILGILYLENSDFSKRSKCVAWRAAVETSISVEQLAVQVRELDSNIRWHDIENTHPQCVLDKESRKSIRLFKKVIVRRKSTEKECVKYLLDFGKRRAIPDIVKKHGSLLEESSSDRKKYWLEEPYVPLHFIKNFEDKRIARKSNEMKPGKVLENSGFNKRSTQKRGFSYLFSRMEKPTCHQCGHCNKDVPTREAVSCQYCNGLFHKRHARKSGGTAECTYSCHRCLDGMRVNSNSKRRKLDPKLGNIQSQKGQKAPSVGRGRPAKQKGGKKPLSKRRKGKSQTNKTLPPSIPLRRSARKAKCLYVQKKRNVGRKKGKKSKSKKVTLRKPKETTSRSKETVTFERKKRTQVCNSYWLNGLKLSTKPNDERVMLFKEKKYLAHSKGSSGTVDPPKCHLCCGDRGTLDYIACEICGEWFHGDAFGLTLENVRQLIGFRCHVCRDRFAPICPHKNSNALTHAETKAATGCAEELPNSVSLQPLSQV</sequence>
<feature type="compositionally biased region" description="Polar residues" evidence="7">
    <location>
        <begin position="301"/>
        <end position="310"/>
    </location>
</feature>
<dbReference type="Gene3D" id="3.30.40.10">
    <property type="entry name" value="Zinc/RING finger domain, C3HC4 (zinc finger)"/>
    <property type="match status" value="2"/>
</dbReference>
<dbReference type="InterPro" id="IPR028942">
    <property type="entry name" value="WHIM1_dom"/>
</dbReference>
<evidence type="ECO:0000256" key="6">
    <source>
        <dbReference type="PROSITE-ProRule" id="PRU00146"/>
    </source>
</evidence>
<keyword evidence="11" id="KW-1185">Reference proteome</keyword>
<feature type="domain" description="PHD-type" evidence="8">
    <location>
        <begin position="692"/>
        <end position="739"/>
    </location>
</feature>
<dbReference type="GO" id="GO:0005634">
    <property type="term" value="C:nucleus"/>
    <property type="evidence" value="ECO:0007669"/>
    <property type="project" value="UniProtKB-SubCell"/>
</dbReference>
<dbReference type="PROSITE" id="PS50827">
    <property type="entry name" value="DDT"/>
    <property type="match status" value="1"/>
</dbReference>
<feature type="region of interest" description="Disordered" evidence="7">
    <location>
        <begin position="902"/>
        <end position="943"/>
    </location>
</feature>
<evidence type="ECO:0000256" key="5">
    <source>
        <dbReference type="ARBA" id="ARBA00023242"/>
    </source>
</evidence>
<dbReference type="EMBL" id="JAWXYG010000003">
    <property type="protein sequence ID" value="KAK4278660.1"/>
    <property type="molecule type" value="Genomic_DNA"/>
</dbReference>
<evidence type="ECO:0000256" key="2">
    <source>
        <dbReference type="ARBA" id="ARBA00022723"/>
    </source>
</evidence>
<evidence type="ECO:0000256" key="4">
    <source>
        <dbReference type="ARBA" id="ARBA00022833"/>
    </source>
</evidence>
<dbReference type="InterPro" id="IPR013083">
    <property type="entry name" value="Znf_RING/FYVE/PHD"/>
</dbReference>
<comment type="caution">
    <text evidence="10">The sequence shown here is derived from an EMBL/GenBank/DDBJ whole genome shotgun (WGS) entry which is preliminary data.</text>
</comment>
<evidence type="ECO:0000259" key="8">
    <source>
        <dbReference type="PROSITE" id="PS50016"/>
    </source>
</evidence>
<dbReference type="Pfam" id="PF15612">
    <property type="entry name" value="WHIM1"/>
    <property type="match status" value="1"/>
</dbReference>
<evidence type="ECO:0000256" key="7">
    <source>
        <dbReference type="SAM" id="MobiDB-lite"/>
    </source>
</evidence>
<keyword evidence="5" id="KW-0539">Nucleus</keyword>
<feature type="region of interest" description="Disordered" evidence="7">
    <location>
        <begin position="65"/>
        <end position="90"/>
    </location>
</feature>
<protein>
    <submittedName>
        <fullName evidence="10">Uncharacterized protein</fullName>
    </submittedName>
</protein>
<dbReference type="Pfam" id="PF02791">
    <property type="entry name" value="DDT"/>
    <property type="match status" value="1"/>
</dbReference>
<feature type="compositionally biased region" description="Basic and acidic residues" evidence="7">
    <location>
        <begin position="1579"/>
        <end position="1590"/>
    </location>
</feature>
<comment type="subcellular location">
    <subcellularLocation>
        <location evidence="1">Nucleus</location>
    </subcellularLocation>
</comment>
<dbReference type="SUPFAM" id="SSF57903">
    <property type="entry name" value="FYVE/PHD zinc finger"/>
    <property type="match status" value="2"/>
</dbReference>
<evidence type="ECO:0000256" key="1">
    <source>
        <dbReference type="ARBA" id="ARBA00004123"/>
    </source>
</evidence>
<proteinExistence type="predicted"/>
<feature type="compositionally biased region" description="Basic residues" evidence="7">
    <location>
        <begin position="65"/>
        <end position="74"/>
    </location>
</feature>
<dbReference type="InterPro" id="IPR018501">
    <property type="entry name" value="DDT_dom"/>
</dbReference>
<feature type="region of interest" description="Disordered" evidence="7">
    <location>
        <begin position="1484"/>
        <end position="1590"/>
    </location>
</feature>
<feature type="compositionally biased region" description="Basic residues" evidence="7">
    <location>
        <begin position="1546"/>
        <end position="1578"/>
    </location>
</feature>
<dbReference type="InterPro" id="IPR056618">
    <property type="entry name" value="Chromo_PTM"/>
</dbReference>
<feature type="domain" description="DDT" evidence="9">
    <location>
        <begin position="497"/>
        <end position="557"/>
    </location>
</feature>
<dbReference type="CDD" id="cd15539">
    <property type="entry name" value="PHD1_AIRE"/>
    <property type="match status" value="1"/>
</dbReference>
<keyword evidence="2" id="KW-0479">Metal-binding</keyword>
<feature type="region of interest" description="Disordered" evidence="7">
    <location>
        <begin position="956"/>
        <end position="980"/>
    </location>
</feature>
<feature type="region of interest" description="Disordered" evidence="7">
    <location>
        <begin position="275"/>
        <end position="314"/>
    </location>
</feature>
<evidence type="ECO:0000256" key="3">
    <source>
        <dbReference type="ARBA" id="ARBA00022771"/>
    </source>
</evidence>
<dbReference type="Pfam" id="PF21743">
    <property type="entry name" value="PTM_DIR17_Tudor"/>
    <property type="match status" value="1"/>
</dbReference>